<evidence type="ECO:0000256" key="4">
    <source>
        <dbReference type="ARBA" id="ARBA00012745"/>
    </source>
</evidence>
<comment type="pathway">
    <text evidence="2">Glycolipid biosynthesis; lipid IV(A) biosynthesis; lipid IV(A) from (3R)-3-hydroxytetradecanoyl-[acyl-carrier-protein] and UDP-N-acetyl-alpha-D-glucosamine: step 2/6.</text>
</comment>
<evidence type="ECO:0000256" key="8">
    <source>
        <dbReference type="ARBA" id="ARBA00022801"/>
    </source>
</evidence>
<reference evidence="13" key="1">
    <citation type="submission" date="2020-11" db="EMBL/GenBank/DDBJ databases">
        <authorList>
            <person name="Tran Van P."/>
        </authorList>
    </citation>
    <scope>NUCLEOTIDE SEQUENCE</scope>
</reference>
<dbReference type="EC" id="3.5.1.108" evidence="4"/>
<keyword evidence="10" id="KW-0443">Lipid metabolism</keyword>
<evidence type="ECO:0000256" key="7">
    <source>
        <dbReference type="ARBA" id="ARBA00022723"/>
    </source>
</evidence>
<organism evidence="13">
    <name type="scientific">Notodromas monacha</name>
    <dbReference type="NCBI Taxonomy" id="399045"/>
    <lineage>
        <taxon>Eukaryota</taxon>
        <taxon>Metazoa</taxon>
        <taxon>Ecdysozoa</taxon>
        <taxon>Arthropoda</taxon>
        <taxon>Crustacea</taxon>
        <taxon>Oligostraca</taxon>
        <taxon>Ostracoda</taxon>
        <taxon>Podocopa</taxon>
        <taxon>Podocopida</taxon>
        <taxon>Cypridocopina</taxon>
        <taxon>Cypridoidea</taxon>
        <taxon>Cyprididae</taxon>
        <taxon>Notodromas</taxon>
    </lineage>
</organism>
<dbReference type="Gene3D" id="3.30.230.20">
    <property type="entry name" value="lpxc deacetylase, domain 1"/>
    <property type="match status" value="1"/>
</dbReference>
<keyword evidence="5" id="KW-0444">Lipid biosynthesis</keyword>
<keyword evidence="6" id="KW-0441">Lipid A biosynthesis</keyword>
<evidence type="ECO:0000256" key="5">
    <source>
        <dbReference type="ARBA" id="ARBA00022516"/>
    </source>
</evidence>
<dbReference type="GO" id="GO:0103117">
    <property type="term" value="F:UDP-3-O-acyl-N-acetylglucosamine deacetylase activity"/>
    <property type="evidence" value="ECO:0007669"/>
    <property type="project" value="UniProtKB-EC"/>
</dbReference>
<evidence type="ECO:0000313" key="13">
    <source>
        <dbReference type="EMBL" id="CAD7285987.1"/>
    </source>
</evidence>
<dbReference type="GO" id="GO:0009245">
    <property type="term" value="P:lipid A biosynthetic process"/>
    <property type="evidence" value="ECO:0007669"/>
    <property type="project" value="UniProtKB-KW"/>
</dbReference>
<feature type="non-terminal residue" evidence="13">
    <location>
        <position position="221"/>
    </location>
</feature>
<name>A0A7R9C3A7_9CRUS</name>
<evidence type="ECO:0000256" key="3">
    <source>
        <dbReference type="ARBA" id="ARBA00006170"/>
    </source>
</evidence>
<evidence type="ECO:0000256" key="11">
    <source>
        <dbReference type="ARBA" id="ARBA00024535"/>
    </source>
</evidence>
<dbReference type="EMBL" id="OA916958">
    <property type="protein sequence ID" value="CAD7285987.1"/>
    <property type="molecule type" value="Genomic_DNA"/>
</dbReference>
<comment type="similarity">
    <text evidence="3">Belongs to the LpxC family.</text>
</comment>
<comment type="function">
    <text evidence="12">Involved in the biosynthesis of lipid A, a phosphorylated glycolipid that in bacteria anchors the lipopolysaccharide to the outer membrane of the cell. Lipid A-like molecules in plants may serve as structural components of the outer membranes of mitochondria and/or chloroplasts, or may be involved in signal transduction or plant defense responses.</text>
</comment>
<proteinExistence type="inferred from homology"/>
<dbReference type="InterPro" id="IPR004463">
    <property type="entry name" value="UDP-acyl_GlcNac_deAcase"/>
</dbReference>
<comment type="cofactor">
    <cofactor evidence="1">
        <name>Zn(2+)</name>
        <dbReference type="ChEBI" id="CHEBI:29105"/>
    </cofactor>
</comment>
<dbReference type="InterPro" id="IPR015870">
    <property type="entry name" value="UDP-acyl_N-AcGlcN_deAcase_N"/>
</dbReference>
<dbReference type="PANTHER" id="PTHR33694:SF1">
    <property type="entry name" value="UDP-3-O-ACYL-N-ACETYLGLUCOSAMINE DEACETYLASE 1, MITOCHONDRIAL-RELATED"/>
    <property type="match status" value="1"/>
</dbReference>
<dbReference type="Gene3D" id="3.30.1700.10">
    <property type="entry name" value="lpxc deacetylase, domain 2"/>
    <property type="match status" value="1"/>
</dbReference>
<dbReference type="Proteomes" id="UP000678499">
    <property type="component" value="Unassembled WGS sequence"/>
</dbReference>
<gene>
    <name evidence="13" type="ORF">NMOB1V02_LOCUS13589</name>
</gene>
<evidence type="ECO:0000313" key="14">
    <source>
        <dbReference type="Proteomes" id="UP000678499"/>
    </source>
</evidence>
<dbReference type="GO" id="GO:2001289">
    <property type="term" value="P:lipid X metabolic process"/>
    <property type="evidence" value="ECO:0007669"/>
    <property type="project" value="UniProtKB-ARBA"/>
</dbReference>
<comment type="catalytic activity">
    <reaction evidence="11">
        <text>a UDP-3-O-[(3R)-3-hydroxyacyl]-N-acetyl-alpha-D-glucosamine + H2O = a UDP-3-O-[(3R)-3-hydroxyacyl]-alpha-D-glucosamine + acetate</text>
        <dbReference type="Rhea" id="RHEA:67816"/>
        <dbReference type="ChEBI" id="CHEBI:15377"/>
        <dbReference type="ChEBI" id="CHEBI:30089"/>
        <dbReference type="ChEBI" id="CHEBI:137740"/>
        <dbReference type="ChEBI" id="CHEBI:173225"/>
        <dbReference type="EC" id="3.5.1.108"/>
    </reaction>
</comment>
<evidence type="ECO:0000256" key="10">
    <source>
        <dbReference type="ARBA" id="ARBA00023098"/>
    </source>
</evidence>
<evidence type="ECO:0000256" key="12">
    <source>
        <dbReference type="ARBA" id="ARBA00024987"/>
    </source>
</evidence>
<evidence type="ECO:0000256" key="2">
    <source>
        <dbReference type="ARBA" id="ARBA00005002"/>
    </source>
</evidence>
<keyword evidence="14" id="KW-1185">Reference proteome</keyword>
<sequence length="221" mass="24299">MSDKQKTIVNEVTLKGIGLHTGNSTTLTLKPAPINKGFVFVRIDLEGRPEVEADANYVTTTDRGTTLDKKGVIINTSEHVLAALVGMDLDNVYIEMDNSEPPILDGSSRFFIEAIEKAGIIEQDAVREYYDIKENVTYIDPDSGSEITAIPSKNYEIATMVDFGTKVLGTQNATLKRMTDFKTEIANARTFSFLHELEHLLAAGLIKGGDLNNAIIYVDKP</sequence>
<keyword evidence="7" id="KW-0479">Metal-binding</keyword>
<dbReference type="InterPro" id="IPR020568">
    <property type="entry name" value="Ribosomal_Su5_D2-typ_SF"/>
</dbReference>
<dbReference type="Pfam" id="PF03331">
    <property type="entry name" value="LpxC"/>
    <property type="match status" value="1"/>
</dbReference>
<dbReference type="GO" id="GO:0046872">
    <property type="term" value="F:metal ion binding"/>
    <property type="evidence" value="ECO:0007669"/>
    <property type="project" value="UniProtKB-KW"/>
</dbReference>
<dbReference type="OrthoDB" id="8300463at2759"/>
<dbReference type="NCBIfam" id="TIGR00325">
    <property type="entry name" value="lpxC"/>
    <property type="match status" value="1"/>
</dbReference>
<dbReference type="PANTHER" id="PTHR33694">
    <property type="entry name" value="UDP-3-O-ACYL-N-ACETYLGLUCOSAMINE DEACETYLASE 1, MITOCHONDRIAL-RELATED"/>
    <property type="match status" value="1"/>
</dbReference>
<dbReference type="GO" id="GO:0016020">
    <property type="term" value="C:membrane"/>
    <property type="evidence" value="ECO:0007669"/>
    <property type="project" value="GOC"/>
</dbReference>
<dbReference type="AlphaFoldDB" id="A0A7R9C3A7"/>
<dbReference type="UniPathway" id="UPA00359">
    <property type="reaction ID" value="UER00478"/>
</dbReference>
<dbReference type="InterPro" id="IPR011334">
    <property type="entry name" value="UDP-acyl_GlcNac_deAcase_C"/>
</dbReference>
<protein>
    <recommendedName>
        <fullName evidence="4">UDP-3-O-acyl-N-acetylglucosamine deacetylase</fullName>
        <ecNumber evidence="4">3.5.1.108</ecNumber>
    </recommendedName>
</protein>
<evidence type="ECO:0000256" key="6">
    <source>
        <dbReference type="ARBA" id="ARBA00022556"/>
    </source>
</evidence>
<dbReference type="SUPFAM" id="SSF54211">
    <property type="entry name" value="Ribosomal protein S5 domain 2-like"/>
    <property type="match status" value="2"/>
</dbReference>
<accession>A0A7R9C3A7</accession>
<keyword evidence="9" id="KW-0862">Zinc</keyword>
<evidence type="ECO:0000256" key="1">
    <source>
        <dbReference type="ARBA" id="ARBA00001947"/>
    </source>
</evidence>
<dbReference type="EMBL" id="CAJPEX010034921">
    <property type="protein sequence ID" value="CAG0926139.1"/>
    <property type="molecule type" value="Genomic_DNA"/>
</dbReference>
<keyword evidence="8" id="KW-0378">Hydrolase</keyword>
<evidence type="ECO:0000256" key="9">
    <source>
        <dbReference type="ARBA" id="ARBA00022833"/>
    </source>
</evidence>